<dbReference type="AlphaFoldDB" id="A0A229NZX1"/>
<organism evidence="1 2">
    <name type="scientific">Paenibacillus herberti</name>
    <dbReference type="NCBI Taxonomy" id="1619309"/>
    <lineage>
        <taxon>Bacteria</taxon>
        <taxon>Bacillati</taxon>
        <taxon>Bacillota</taxon>
        <taxon>Bacilli</taxon>
        <taxon>Bacillales</taxon>
        <taxon>Paenibacillaceae</taxon>
        <taxon>Paenibacillus</taxon>
    </lineage>
</organism>
<dbReference type="EMBL" id="NMUQ01000001">
    <property type="protein sequence ID" value="OXM15490.1"/>
    <property type="molecule type" value="Genomic_DNA"/>
</dbReference>
<evidence type="ECO:0008006" key="3">
    <source>
        <dbReference type="Google" id="ProtNLM"/>
    </source>
</evidence>
<protein>
    <recommendedName>
        <fullName evidence="3">Exosporium protein C</fullName>
    </recommendedName>
</protein>
<gene>
    <name evidence="1" type="ORF">CGZ75_01760</name>
</gene>
<evidence type="ECO:0000313" key="2">
    <source>
        <dbReference type="Proteomes" id="UP000215145"/>
    </source>
</evidence>
<dbReference type="RefSeq" id="WP_089522583.1">
    <property type="nucleotide sequence ID" value="NZ_NMUQ01000001.1"/>
</dbReference>
<name>A0A229NZX1_9BACL</name>
<dbReference type="Proteomes" id="UP000215145">
    <property type="component" value="Unassembled WGS sequence"/>
</dbReference>
<comment type="caution">
    <text evidence="1">The sequence shown here is derived from an EMBL/GenBank/DDBJ whole genome shotgun (WGS) entry which is preliminary data.</text>
</comment>
<accession>A0A229NZX1</accession>
<evidence type="ECO:0000313" key="1">
    <source>
        <dbReference type="EMBL" id="OXM15490.1"/>
    </source>
</evidence>
<reference evidence="1 2" key="1">
    <citation type="submission" date="2017-07" db="EMBL/GenBank/DDBJ databases">
        <title>Paenibacillus herberti R33 genome sequencing and assembly.</title>
        <authorList>
            <person name="Su W."/>
        </authorList>
    </citation>
    <scope>NUCLEOTIDE SEQUENCE [LARGE SCALE GENOMIC DNA]</scope>
    <source>
        <strain evidence="1 2">R33</strain>
    </source>
</reference>
<keyword evidence="2" id="KW-1185">Reference proteome</keyword>
<sequence>MSQQFLDLRLSQALNAPTASVPIGTEFILVGDIGLQTVIVANTPMAANVKVMLSGTVAFLSEDDTDTNISLVIEKNGGDTFGSGISIYAELIQPGTNGNTTLFPASINCADFPSVAEVNAGQIRYTLFISAPIPTAGEVTLVGPATFNGIAAADN</sequence>
<dbReference type="OrthoDB" id="2604834at2"/>
<proteinExistence type="predicted"/>